<evidence type="ECO:0008006" key="4">
    <source>
        <dbReference type="Google" id="ProtNLM"/>
    </source>
</evidence>
<dbReference type="PIRSF" id="PIRSF031679">
    <property type="entry name" value="Mtase_Alr7345_prd"/>
    <property type="match status" value="1"/>
</dbReference>
<name>A0A9N8RWF8_9BURK</name>
<feature type="signal peptide" evidence="1">
    <location>
        <begin position="1"/>
        <end position="34"/>
    </location>
</feature>
<dbReference type="Gene3D" id="3.40.50.150">
    <property type="entry name" value="Vaccinia Virus protein VP39"/>
    <property type="match status" value="1"/>
</dbReference>
<reference evidence="2" key="1">
    <citation type="submission" date="2021-04" db="EMBL/GenBank/DDBJ databases">
        <authorList>
            <person name="Vanwijnsberghe S."/>
        </authorList>
    </citation>
    <scope>NUCLEOTIDE SEQUENCE</scope>
    <source>
        <strain evidence="2">LMG 31841</strain>
    </source>
</reference>
<dbReference type="SUPFAM" id="SSF53335">
    <property type="entry name" value="S-adenosyl-L-methionine-dependent methyltransferases"/>
    <property type="match status" value="1"/>
</dbReference>
<dbReference type="EMBL" id="CAJQZC010000004">
    <property type="protein sequence ID" value="CAG4897987.1"/>
    <property type="molecule type" value="Genomic_DNA"/>
</dbReference>
<gene>
    <name evidence="2" type="ORF">LMG31841_02550</name>
</gene>
<dbReference type="InterPro" id="IPR029063">
    <property type="entry name" value="SAM-dependent_MTases_sf"/>
</dbReference>
<dbReference type="RefSeq" id="WP_228876971.1">
    <property type="nucleotide sequence ID" value="NZ_CAJQZC010000004.1"/>
</dbReference>
<comment type="caution">
    <text evidence="2">The sequence shown here is derived from an EMBL/GenBank/DDBJ whole genome shotgun (WGS) entry which is preliminary data.</text>
</comment>
<dbReference type="InterPro" id="IPR016980">
    <property type="entry name" value="S-AdoMet-dep_MeTrfase_Alr7345"/>
</dbReference>
<dbReference type="AlphaFoldDB" id="A0A9N8RWF8"/>
<proteinExistence type="predicted"/>
<evidence type="ECO:0000313" key="3">
    <source>
        <dbReference type="Proteomes" id="UP000789704"/>
    </source>
</evidence>
<sequence length="303" mass="32351">MTTRSSPPLSSPVRTLRCATLTLAAALMLASCTAGGPISATATDPGSSAAAGAASATLDAAIANPQRTAKAKARDVYRHPKETLEFFTVEPTQTVLEIAPGGGWYTDILAPWLHDSGTLYEAQYESPQPAAAAEQQANREAFEKKLAATPSVYGKVVDGTLRDGAFSGFPANDSVDRVLTFRNIHNWIEDGQIDANLRAFYGVLKPGGVMGVEEHRARPGTPLPTMIETGYVTEAYVIQHAEAAGFVLAGKSEINSNPRDTKDYPNGVWSLPPTYRGGDTDRARFAAIGESDRMTLRFVKPAH</sequence>
<keyword evidence="1" id="KW-0732">Signal</keyword>
<evidence type="ECO:0000313" key="2">
    <source>
        <dbReference type="EMBL" id="CAG4897987.1"/>
    </source>
</evidence>
<dbReference type="PROSITE" id="PS51257">
    <property type="entry name" value="PROKAR_LIPOPROTEIN"/>
    <property type="match status" value="1"/>
</dbReference>
<protein>
    <recommendedName>
        <fullName evidence="4">Methyltransferase</fullName>
    </recommendedName>
</protein>
<evidence type="ECO:0000256" key="1">
    <source>
        <dbReference type="SAM" id="SignalP"/>
    </source>
</evidence>
<keyword evidence="3" id="KW-1185">Reference proteome</keyword>
<organism evidence="2 3">
    <name type="scientific">Paraburkholderia saeva</name>
    <dbReference type="NCBI Taxonomy" id="2777537"/>
    <lineage>
        <taxon>Bacteria</taxon>
        <taxon>Pseudomonadati</taxon>
        <taxon>Pseudomonadota</taxon>
        <taxon>Betaproteobacteria</taxon>
        <taxon>Burkholderiales</taxon>
        <taxon>Burkholderiaceae</taxon>
        <taxon>Paraburkholderia</taxon>
    </lineage>
</organism>
<dbReference type="Proteomes" id="UP000789704">
    <property type="component" value="Unassembled WGS sequence"/>
</dbReference>
<feature type="chain" id="PRO_5040344038" description="Methyltransferase" evidence="1">
    <location>
        <begin position="35"/>
        <end position="303"/>
    </location>
</feature>
<accession>A0A9N8RWF8</accession>